<dbReference type="EMBL" id="OZ034820">
    <property type="protein sequence ID" value="CAL1400560.1"/>
    <property type="molecule type" value="Genomic_DNA"/>
</dbReference>
<proteinExistence type="predicted"/>
<evidence type="ECO:0008006" key="9">
    <source>
        <dbReference type="Google" id="ProtNLM"/>
    </source>
</evidence>
<gene>
    <name evidence="7" type="ORF">LTRI10_LOCUS40678</name>
</gene>
<evidence type="ECO:0000256" key="2">
    <source>
        <dbReference type="ARBA" id="ARBA00022448"/>
    </source>
</evidence>
<accession>A0AAV2FQD5</accession>
<organism evidence="7 8">
    <name type="scientific">Linum trigynum</name>
    <dbReference type="NCBI Taxonomy" id="586398"/>
    <lineage>
        <taxon>Eukaryota</taxon>
        <taxon>Viridiplantae</taxon>
        <taxon>Streptophyta</taxon>
        <taxon>Embryophyta</taxon>
        <taxon>Tracheophyta</taxon>
        <taxon>Spermatophyta</taxon>
        <taxon>Magnoliopsida</taxon>
        <taxon>eudicotyledons</taxon>
        <taxon>Gunneridae</taxon>
        <taxon>Pentapetalae</taxon>
        <taxon>rosids</taxon>
        <taxon>fabids</taxon>
        <taxon>Malpighiales</taxon>
        <taxon>Linaceae</taxon>
        <taxon>Linum</taxon>
    </lineage>
</organism>
<dbReference type="InterPro" id="IPR005828">
    <property type="entry name" value="MFS_sugar_transport-like"/>
</dbReference>
<dbReference type="GO" id="GO:0016020">
    <property type="term" value="C:membrane"/>
    <property type="evidence" value="ECO:0007669"/>
    <property type="project" value="UniProtKB-SubCell"/>
</dbReference>
<evidence type="ECO:0000256" key="4">
    <source>
        <dbReference type="ARBA" id="ARBA00022989"/>
    </source>
</evidence>
<dbReference type="PROSITE" id="PS00216">
    <property type="entry name" value="SUGAR_TRANSPORT_1"/>
    <property type="match status" value="1"/>
</dbReference>
<evidence type="ECO:0000313" key="8">
    <source>
        <dbReference type="Proteomes" id="UP001497516"/>
    </source>
</evidence>
<keyword evidence="5 6" id="KW-0472">Membrane</keyword>
<protein>
    <recommendedName>
        <fullName evidence="9">Major facilitator superfamily (MFS) profile domain-containing protein</fullName>
    </recommendedName>
</protein>
<keyword evidence="8" id="KW-1185">Reference proteome</keyword>
<dbReference type="Gene3D" id="1.20.1250.20">
    <property type="entry name" value="MFS general substrate transporter like domains"/>
    <property type="match status" value="1"/>
</dbReference>
<dbReference type="Pfam" id="PF00083">
    <property type="entry name" value="Sugar_tr"/>
    <property type="match status" value="1"/>
</dbReference>
<name>A0AAV2FQD5_9ROSI</name>
<reference evidence="7 8" key="1">
    <citation type="submission" date="2024-04" db="EMBL/GenBank/DDBJ databases">
        <authorList>
            <person name="Fracassetti M."/>
        </authorList>
    </citation>
    <scope>NUCLEOTIDE SEQUENCE [LARGE SCALE GENOMIC DNA]</scope>
</reference>
<feature type="transmembrane region" description="Helical" evidence="6">
    <location>
        <begin position="32"/>
        <end position="58"/>
    </location>
</feature>
<dbReference type="SUPFAM" id="SSF103473">
    <property type="entry name" value="MFS general substrate transporter"/>
    <property type="match status" value="1"/>
</dbReference>
<dbReference type="GO" id="GO:0022857">
    <property type="term" value="F:transmembrane transporter activity"/>
    <property type="evidence" value="ECO:0007669"/>
    <property type="project" value="InterPro"/>
</dbReference>
<keyword evidence="4 6" id="KW-1133">Transmembrane helix</keyword>
<evidence type="ECO:0000256" key="6">
    <source>
        <dbReference type="SAM" id="Phobius"/>
    </source>
</evidence>
<evidence type="ECO:0000256" key="1">
    <source>
        <dbReference type="ARBA" id="ARBA00004141"/>
    </source>
</evidence>
<dbReference type="Proteomes" id="UP001497516">
    <property type="component" value="Chromosome 7"/>
</dbReference>
<sequence length="116" mass="12079">MSAAQTAHFHDDTKYVAFFASGFVADFLGRRWALVISGVVSSFALLATSLAPSCGVLISGRLVSLLGAGLGLPVAPAVHISTSNTSFIHVSVKESLSNSLSSSSEERLSHWKKGSA</sequence>
<dbReference type="InterPro" id="IPR005829">
    <property type="entry name" value="Sugar_transporter_CS"/>
</dbReference>
<dbReference type="AlphaFoldDB" id="A0AAV2FQD5"/>
<keyword evidence="3 6" id="KW-0812">Transmembrane</keyword>
<evidence type="ECO:0000256" key="5">
    <source>
        <dbReference type="ARBA" id="ARBA00023136"/>
    </source>
</evidence>
<dbReference type="InterPro" id="IPR036259">
    <property type="entry name" value="MFS_trans_sf"/>
</dbReference>
<comment type="subcellular location">
    <subcellularLocation>
        <location evidence="1">Membrane</location>
        <topology evidence="1">Multi-pass membrane protein</topology>
    </subcellularLocation>
</comment>
<evidence type="ECO:0000256" key="3">
    <source>
        <dbReference type="ARBA" id="ARBA00022692"/>
    </source>
</evidence>
<keyword evidence="2" id="KW-0813">Transport</keyword>
<evidence type="ECO:0000313" key="7">
    <source>
        <dbReference type="EMBL" id="CAL1400560.1"/>
    </source>
</evidence>